<evidence type="ECO:0000259" key="3">
    <source>
        <dbReference type="Pfam" id="PF26640"/>
    </source>
</evidence>
<organism evidence="4 5">
    <name type="scientific">Cladophialophora yegresii CBS 114405</name>
    <dbReference type="NCBI Taxonomy" id="1182544"/>
    <lineage>
        <taxon>Eukaryota</taxon>
        <taxon>Fungi</taxon>
        <taxon>Dikarya</taxon>
        <taxon>Ascomycota</taxon>
        <taxon>Pezizomycotina</taxon>
        <taxon>Eurotiomycetes</taxon>
        <taxon>Chaetothyriomycetidae</taxon>
        <taxon>Chaetothyriales</taxon>
        <taxon>Herpotrichiellaceae</taxon>
        <taxon>Cladophialophora</taxon>
    </lineage>
</organism>
<protein>
    <submittedName>
        <fullName evidence="4">Uncharacterized protein</fullName>
    </submittedName>
</protein>
<dbReference type="HOGENOM" id="CLU_370043_0_0_1"/>
<dbReference type="OrthoDB" id="674604at2759"/>
<name>W9VRZ2_9EURO</name>
<keyword evidence="1" id="KW-1133">Transmembrane helix</keyword>
<feature type="transmembrane region" description="Helical" evidence="1">
    <location>
        <begin position="718"/>
        <end position="737"/>
    </location>
</feature>
<sequence>MRLLSTRTEKIKEFYGDVPDYAILSHTWEKEEVLFQDLFTGNHRWKRGWDKVRNCCKVAARDGWDWIWIDTCCIDKSSSVELSEAINSMFRWYAEACVCYAYLSGPSSQRFAYRKWWTRGWTLQELLAPKHVVFLDEAWNVLGTRTSLGDEIARACGITGDDIHDFKMNRASIARRMHWASERETTRLEDEAYCLLGIFGVHMPLLYGEGKAAFRRLQSEIMKVSDDESIFAWTHLEDGKDCESLLAPEVRCFSKSQYYRPRPNHALRPVFEVTKRGVSMLVTLYEVLQRRPCRGKRPPPNRKLYLAPLNCIEENRKSLLALVLREVGPNLFVRDKYEPVRVIGNLERYTKGWDKVEKVVALIDRRVEIASRESHGCIRLKITSSYFIELASMAASWNTAVQGGIRSYALDYGASWEYGAERSSANHGWIYCGCGKKCACAQHPQQFLITCRYRRAFWAYPQRFTILADRNWRDGIPEISLSLLGGHQTAAYESGSHPGLKSPSRTFFKFYLGHGVRAVAQWRPVPKDDFFPSPVPYMNLHIAEDNHRWTSSPYGLFLWVRRSMTMLRRQESVTFKDILTPVNIKELFQREHFHRELVFFGLCVMAGIGVPGLILFAIYPPLWSLWVSDAVLIWRNGVDLSRSRRWSIGTCWWPPITAACLLVWLRQHMQMLRYFPYLKKWLFVFLVLRYSANLAELLQLGIAKLNDAGAWARLRESIPPIAIVVQLVAFALSFWHAQYITANAVRWERGDQ</sequence>
<feature type="transmembrane region" description="Helical" evidence="1">
    <location>
        <begin position="677"/>
        <end position="698"/>
    </location>
</feature>
<reference evidence="4 5" key="1">
    <citation type="submission" date="2013-03" db="EMBL/GenBank/DDBJ databases">
        <title>The Genome Sequence of Cladophialophora yegresii CBS 114405.</title>
        <authorList>
            <consortium name="The Broad Institute Genomics Platform"/>
            <person name="Cuomo C."/>
            <person name="de Hoog S."/>
            <person name="Gorbushina A."/>
            <person name="Walker B."/>
            <person name="Young S.K."/>
            <person name="Zeng Q."/>
            <person name="Gargeya S."/>
            <person name="Fitzgerald M."/>
            <person name="Haas B."/>
            <person name="Abouelleil A."/>
            <person name="Allen A.W."/>
            <person name="Alvarado L."/>
            <person name="Arachchi H.M."/>
            <person name="Berlin A.M."/>
            <person name="Chapman S.B."/>
            <person name="Gainer-Dewar J."/>
            <person name="Goldberg J."/>
            <person name="Griggs A."/>
            <person name="Gujja S."/>
            <person name="Hansen M."/>
            <person name="Howarth C."/>
            <person name="Imamovic A."/>
            <person name="Ireland A."/>
            <person name="Larimer J."/>
            <person name="McCowan C."/>
            <person name="Murphy C."/>
            <person name="Pearson M."/>
            <person name="Poon T.W."/>
            <person name="Priest M."/>
            <person name="Roberts A."/>
            <person name="Saif S."/>
            <person name="Shea T."/>
            <person name="Sisk P."/>
            <person name="Sykes S."/>
            <person name="Wortman J."/>
            <person name="Nusbaum C."/>
            <person name="Birren B."/>
        </authorList>
    </citation>
    <scope>NUCLEOTIDE SEQUENCE [LARGE SCALE GENOMIC DNA]</scope>
    <source>
        <strain evidence="4 5">CBS 114405</strain>
    </source>
</reference>
<feature type="transmembrane region" description="Helical" evidence="1">
    <location>
        <begin position="646"/>
        <end position="665"/>
    </location>
</feature>
<dbReference type="RefSeq" id="XP_007758110.1">
    <property type="nucleotide sequence ID" value="XM_007759920.1"/>
</dbReference>
<evidence type="ECO:0000313" key="4">
    <source>
        <dbReference type="EMBL" id="EXJ58487.1"/>
    </source>
</evidence>
<dbReference type="VEuPathDB" id="FungiDB:A1O7_05913"/>
<accession>W9VRZ2</accession>
<dbReference type="Pfam" id="PF06985">
    <property type="entry name" value="HET"/>
    <property type="match status" value="1"/>
</dbReference>
<keyword evidence="1" id="KW-0472">Membrane</keyword>
<dbReference type="InterPro" id="IPR010730">
    <property type="entry name" value="HET"/>
</dbReference>
<feature type="transmembrane region" description="Helical" evidence="1">
    <location>
        <begin position="597"/>
        <end position="619"/>
    </location>
</feature>
<keyword evidence="5" id="KW-1185">Reference proteome</keyword>
<dbReference type="AlphaFoldDB" id="W9VRZ2"/>
<feature type="domain" description="DUF8212" evidence="3">
    <location>
        <begin position="213"/>
        <end position="241"/>
    </location>
</feature>
<evidence type="ECO:0000256" key="1">
    <source>
        <dbReference type="SAM" id="Phobius"/>
    </source>
</evidence>
<dbReference type="eggNOG" id="KOG4177">
    <property type="taxonomic scope" value="Eukaryota"/>
</dbReference>
<evidence type="ECO:0000313" key="5">
    <source>
        <dbReference type="Proteomes" id="UP000019473"/>
    </source>
</evidence>
<gene>
    <name evidence="4" type="ORF">A1O7_05913</name>
</gene>
<dbReference type="Proteomes" id="UP000019473">
    <property type="component" value="Unassembled WGS sequence"/>
</dbReference>
<proteinExistence type="predicted"/>
<dbReference type="Pfam" id="PF26640">
    <property type="entry name" value="DUF8212"/>
    <property type="match status" value="1"/>
</dbReference>
<comment type="caution">
    <text evidence="4">The sequence shown here is derived from an EMBL/GenBank/DDBJ whole genome shotgun (WGS) entry which is preliminary data.</text>
</comment>
<dbReference type="GeneID" id="19180495"/>
<evidence type="ECO:0000259" key="2">
    <source>
        <dbReference type="Pfam" id="PF06985"/>
    </source>
</evidence>
<dbReference type="EMBL" id="AMGW01000004">
    <property type="protein sequence ID" value="EXJ58487.1"/>
    <property type="molecule type" value="Genomic_DNA"/>
</dbReference>
<dbReference type="PANTHER" id="PTHR10622:SF10">
    <property type="entry name" value="HET DOMAIN-CONTAINING PROTEIN"/>
    <property type="match status" value="1"/>
</dbReference>
<feature type="domain" description="Heterokaryon incompatibility" evidence="2">
    <location>
        <begin position="21"/>
        <end position="110"/>
    </location>
</feature>
<keyword evidence="1" id="KW-0812">Transmembrane</keyword>
<dbReference type="PANTHER" id="PTHR10622">
    <property type="entry name" value="HET DOMAIN-CONTAINING PROTEIN"/>
    <property type="match status" value="1"/>
</dbReference>
<dbReference type="STRING" id="1182544.W9VRZ2"/>
<dbReference type="InterPro" id="IPR058525">
    <property type="entry name" value="DUF8212"/>
</dbReference>